<dbReference type="AlphaFoldDB" id="A0A5C6D312"/>
<dbReference type="InterPro" id="IPR036705">
    <property type="entry name" value="Ribosyl_crysJ1_sf"/>
</dbReference>
<dbReference type="Proteomes" id="UP000318437">
    <property type="component" value="Unassembled WGS sequence"/>
</dbReference>
<dbReference type="GO" id="GO:0016787">
    <property type="term" value="F:hydrolase activity"/>
    <property type="evidence" value="ECO:0007669"/>
    <property type="project" value="UniProtKB-KW"/>
</dbReference>
<accession>A0A5C6D312</accession>
<dbReference type="Gene3D" id="1.10.4080.10">
    <property type="entry name" value="ADP-ribosylation/Crystallin J1"/>
    <property type="match status" value="1"/>
</dbReference>
<organism evidence="1 2">
    <name type="scientific">Bythopirellula polymerisocia</name>
    <dbReference type="NCBI Taxonomy" id="2528003"/>
    <lineage>
        <taxon>Bacteria</taxon>
        <taxon>Pseudomonadati</taxon>
        <taxon>Planctomycetota</taxon>
        <taxon>Planctomycetia</taxon>
        <taxon>Pirellulales</taxon>
        <taxon>Lacipirellulaceae</taxon>
        <taxon>Bythopirellula</taxon>
    </lineage>
</organism>
<dbReference type="Gene3D" id="2.115.10.20">
    <property type="entry name" value="Glycosyl hydrolase domain, family 43"/>
    <property type="match status" value="1"/>
</dbReference>
<keyword evidence="1" id="KW-0378">Hydrolase</keyword>
<gene>
    <name evidence="1" type="ORF">Pla144_00250</name>
</gene>
<keyword evidence="2" id="KW-1185">Reference proteome</keyword>
<comment type="caution">
    <text evidence="1">The sequence shown here is derived from an EMBL/GenBank/DDBJ whole genome shotgun (WGS) entry which is preliminary data.</text>
</comment>
<proteinExistence type="predicted"/>
<dbReference type="SUPFAM" id="SSF101478">
    <property type="entry name" value="ADP-ribosylglycohydrolase"/>
    <property type="match status" value="1"/>
</dbReference>
<sequence>MPDTMGRQGITIMERLLNVLVVLSSLVATVQIGNADDGSNKFTMVQISAETLQDKIRGGLLAQILGNLNGLPHEFKYIDEPGKVENYVPALPEGARTDDDTDLEWVIVSEIARSGQVQLTPARVIELWKKHINRGIWCANRYARDLMELGFDPPLTGMWWLNPWSEFNIAGQFGCESFGLMAPAMPQSAARIGLHYTHVTIDGEPAQATQLFTSMIATAFVTSDLGQILDAGVASVDPQSQIAKIVGEVRRLHAEHSEDWRPARKAIKEHWQVHDGSFRDQNGYELNTAATIAALLYGEGDLVRTMQLAFNFGWDCDNNAATSATILGVIKGRKWMDAQGWDIKDVYRNTTRDDMPADETISGFEDKLIDCARLCILQNGGTEFSQDGQTFYRIRAHPPANVEGLTSAMAEREVLHEQFAQRLPSDLLKSGPAAARAAYLAICLGEANSLEMSDQLAWKNALSELKGFPAVVRNLFAAPLPAATRIQQNAKEVGLEAPAVPKIDEQSWWQIAGNPDLGELTSDEQEPVDFGIWQAADGTWQLWSCIRNTKEAGVTRLFHRWEGQNFTDRNWKSMGIAMRGNPQYGEKRGGLQAPFVLRKDGKYLMFYGDWVNICLAESDDGKTFHRMSLGGKGPQLFGEGEGKNARDAMLLNIDEMWHCYYSAMPNEKGAMFVRQSRDLRDWTDSPPIKILSGGSPGPMWYHAECPHVVQYGGYFYLFRTSNYKGNPITTVYRSADPTDFGIEDDSKIVASLPVAAPEIVFRDGKYWIAALTPQLDGIQVTRLRFVPELQP</sequence>
<evidence type="ECO:0000313" key="2">
    <source>
        <dbReference type="Proteomes" id="UP000318437"/>
    </source>
</evidence>
<dbReference type="InterPro" id="IPR005502">
    <property type="entry name" value="Ribosyl_crysJ1"/>
</dbReference>
<dbReference type="InterPro" id="IPR023296">
    <property type="entry name" value="Glyco_hydro_beta-prop_sf"/>
</dbReference>
<dbReference type="Pfam" id="PF03747">
    <property type="entry name" value="ADP_ribosyl_GH"/>
    <property type="match status" value="1"/>
</dbReference>
<protein>
    <submittedName>
        <fullName evidence="1">ADP-ribosylglycohydrolase</fullName>
    </submittedName>
</protein>
<reference evidence="1 2" key="1">
    <citation type="submission" date="2019-02" db="EMBL/GenBank/DDBJ databases">
        <title>Deep-cultivation of Planctomycetes and their phenomic and genomic characterization uncovers novel biology.</title>
        <authorList>
            <person name="Wiegand S."/>
            <person name="Jogler M."/>
            <person name="Boedeker C."/>
            <person name="Pinto D."/>
            <person name="Vollmers J."/>
            <person name="Rivas-Marin E."/>
            <person name="Kohn T."/>
            <person name="Peeters S.H."/>
            <person name="Heuer A."/>
            <person name="Rast P."/>
            <person name="Oberbeckmann S."/>
            <person name="Bunk B."/>
            <person name="Jeske O."/>
            <person name="Meyerdierks A."/>
            <person name="Storesund J.E."/>
            <person name="Kallscheuer N."/>
            <person name="Luecker S."/>
            <person name="Lage O.M."/>
            <person name="Pohl T."/>
            <person name="Merkel B.J."/>
            <person name="Hornburger P."/>
            <person name="Mueller R.-W."/>
            <person name="Bruemmer F."/>
            <person name="Labrenz M."/>
            <person name="Spormann A.M."/>
            <person name="Op Den Camp H."/>
            <person name="Overmann J."/>
            <person name="Amann R."/>
            <person name="Jetten M.S.M."/>
            <person name="Mascher T."/>
            <person name="Medema M.H."/>
            <person name="Devos D.P."/>
            <person name="Kaster A.-K."/>
            <person name="Ovreas L."/>
            <person name="Rohde M."/>
            <person name="Galperin M.Y."/>
            <person name="Jogler C."/>
        </authorList>
    </citation>
    <scope>NUCLEOTIDE SEQUENCE [LARGE SCALE GENOMIC DNA]</scope>
    <source>
        <strain evidence="1 2">Pla144</strain>
    </source>
</reference>
<name>A0A5C6D312_9BACT</name>
<dbReference type="OrthoDB" id="9761704at2"/>
<dbReference type="EMBL" id="SJPS01000001">
    <property type="protein sequence ID" value="TWU29249.1"/>
    <property type="molecule type" value="Genomic_DNA"/>
</dbReference>
<evidence type="ECO:0000313" key="1">
    <source>
        <dbReference type="EMBL" id="TWU29249.1"/>
    </source>
</evidence>
<dbReference type="SUPFAM" id="SSF75005">
    <property type="entry name" value="Arabinanase/levansucrase/invertase"/>
    <property type="match status" value="1"/>
</dbReference>